<evidence type="ECO:0000313" key="6">
    <source>
        <dbReference type="EMBL" id="VWL88172.1"/>
    </source>
</evidence>
<dbReference type="SMART" id="SM00529">
    <property type="entry name" value="HTH_DTXR"/>
    <property type="match status" value="1"/>
</dbReference>
<dbReference type="PANTHER" id="PTHR33238:SF7">
    <property type="entry name" value="IRON-DEPENDENT TRANSCRIPTIONAL REGULATOR"/>
    <property type="match status" value="1"/>
</dbReference>
<evidence type="ECO:0000256" key="1">
    <source>
        <dbReference type="ARBA" id="ARBA00007871"/>
    </source>
</evidence>
<dbReference type="PANTHER" id="PTHR33238">
    <property type="entry name" value="IRON (METAL) DEPENDENT REPRESSOR, DTXR FAMILY"/>
    <property type="match status" value="1"/>
</dbReference>
<dbReference type="GO" id="GO:0046914">
    <property type="term" value="F:transition metal ion binding"/>
    <property type="evidence" value="ECO:0007669"/>
    <property type="project" value="InterPro"/>
</dbReference>
<dbReference type="InterPro" id="IPR050536">
    <property type="entry name" value="DtxR_MntR_Metal-Reg"/>
</dbReference>
<dbReference type="PROSITE" id="PS50944">
    <property type="entry name" value="HTH_DTXR"/>
    <property type="match status" value="1"/>
</dbReference>
<keyword evidence="3" id="KW-0238">DNA-binding</keyword>
<feature type="domain" description="HTH dtxR-type" evidence="5">
    <location>
        <begin position="12"/>
        <end position="78"/>
    </location>
</feature>
<dbReference type="Pfam" id="PF01325">
    <property type="entry name" value="Fe_dep_repress"/>
    <property type="match status" value="1"/>
</dbReference>
<name>A0A5K1IL71_9ACTN</name>
<dbReference type="GO" id="GO:0003677">
    <property type="term" value="F:DNA binding"/>
    <property type="evidence" value="ECO:0007669"/>
    <property type="project" value="UniProtKB-KW"/>
</dbReference>
<dbReference type="AlphaFoldDB" id="A0A5K1IL71"/>
<organism evidence="6 7">
    <name type="scientific">Collinsella intestinalis</name>
    <dbReference type="NCBI Taxonomy" id="147207"/>
    <lineage>
        <taxon>Bacteria</taxon>
        <taxon>Bacillati</taxon>
        <taxon>Actinomycetota</taxon>
        <taxon>Coriobacteriia</taxon>
        <taxon>Coriobacteriales</taxon>
        <taxon>Coriobacteriaceae</taxon>
        <taxon>Collinsella</taxon>
    </lineage>
</organism>
<dbReference type="Proteomes" id="UP000405524">
    <property type="component" value="Unassembled WGS sequence"/>
</dbReference>
<dbReference type="InterPro" id="IPR022689">
    <property type="entry name" value="Iron_dep_repressor"/>
</dbReference>
<sequence length="142" mass="15926">MEAADQGAKPHLTMANEDYLECIVRIEAEGPDQGTDGIRSVEIAQRLDVSKASVNKAIASLKSQGMVEQAHYGKVRLTEEGRSIGAAVWRRHRMLRAFLTDELGVEFDRADEEACKMEHALSEDTMDRWIAHMERDGIKLVD</sequence>
<accession>A0A5K1IL71</accession>
<keyword evidence="4" id="KW-0804">Transcription</keyword>
<comment type="similarity">
    <text evidence="1">Belongs to the DtxR/MntR family.</text>
</comment>
<evidence type="ECO:0000256" key="3">
    <source>
        <dbReference type="ARBA" id="ARBA00023125"/>
    </source>
</evidence>
<keyword evidence="2" id="KW-0805">Transcription regulation</keyword>
<dbReference type="GO" id="GO:0003700">
    <property type="term" value="F:DNA-binding transcription factor activity"/>
    <property type="evidence" value="ECO:0007669"/>
    <property type="project" value="InterPro"/>
</dbReference>
<dbReference type="GO" id="GO:0046983">
    <property type="term" value="F:protein dimerization activity"/>
    <property type="evidence" value="ECO:0007669"/>
    <property type="project" value="InterPro"/>
</dbReference>
<dbReference type="SUPFAM" id="SSF47979">
    <property type="entry name" value="Iron-dependent repressor protein, dimerization domain"/>
    <property type="match status" value="1"/>
</dbReference>
<reference evidence="6 7" key="1">
    <citation type="submission" date="2019-10" db="EMBL/GenBank/DDBJ databases">
        <authorList>
            <person name="Wolf R A."/>
        </authorList>
    </citation>
    <scope>NUCLEOTIDE SEQUENCE [LARGE SCALE GENOMIC DNA]</scope>
    <source>
        <strain evidence="6">Collinsella_intestinalis_DSM_13632</strain>
    </source>
</reference>
<gene>
    <name evidence="6" type="primary">dtxR</name>
    <name evidence="6" type="ORF">JKKLCJKK_01487</name>
</gene>
<protein>
    <submittedName>
        <fullName evidence="6">Diphtheria toxin repressor</fullName>
    </submittedName>
</protein>
<dbReference type="SUPFAM" id="SSF46785">
    <property type="entry name" value="Winged helix' DNA-binding domain"/>
    <property type="match status" value="1"/>
</dbReference>
<evidence type="ECO:0000256" key="2">
    <source>
        <dbReference type="ARBA" id="ARBA00023015"/>
    </source>
</evidence>
<dbReference type="Pfam" id="PF02742">
    <property type="entry name" value="Fe_dep_repr_C"/>
    <property type="match status" value="1"/>
</dbReference>
<evidence type="ECO:0000259" key="5">
    <source>
        <dbReference type="PROSITE" id="PS50944"/>
    </source>
</evidence>
<dbReference type="Gene3D" id="1.10.10.10">
    <property type="entry name" value="Winged helix-like DNA-binding domain superfamily/Winged helix DNA-binding domain"/>
    <property type="match status" value="1"/>
</dbReference>
<evidence type="ECO:0000256" key="4">
    <source>
        <dbReference type="ARBA" id="ARBA00023163"/>
    </source>
</evidence>
<evidence type="ECO:0000313" key="7">
    <source>
        <dbReference type="Proteomes" id="UP000405524"/>
    </source>
</evidence>
<dbReference type="InterPro" id="IPR036421">
    <property type="entry name" value="Fe_dep_repressor_sf"/>
</dbReference>
<dbReference type="InterPro" id="IPR001367">
    <property type="entry name" value="Fe_dep_repressor"/>
</dbReference>
<dbReference type="EMBL" id="CABWIC010000002">
    <property type="protein sequence ID" value="VWL88172.1"/>
    <property type="molecule type" value="Genomic_DNA"/>
</dbReference>
<dbReference type="InterPro" id="IPR022687">
    <property type="entry name" value="HTH_DTXR"/>
</dbReference>
<proteinExistence type="inferred from homology"/>
<dbReference type="Gene3D" id="1.10.60.10">
    <property type="entry name" value="Iron dependent repressor, metal binding and dimerisation domain"/>
    <property type="match status" value="1"/>
</dbReference>
<dbReference type="InterPro" id="IPR036388">
    <property type="entry name" value="WH-like_DNA-bd_sf"/>
</dbReference>
<dbReference type="InterPro" id="IPR036390">
    <property type="entry name" value="WH_DNA-bd_sf"/>
</dbReference>